<evidence type="ECO:0000256" key="7">
    <source>
        <dbReference type="ARBA" id="ARBA00022793"/>
    </source>
</evidence>
<dbReference type="InterPro" id="IPR003826">
    <property type="entry name" value="AdoMetDC_fam_prok"/>
</dbReference>
<keyword evidence="8" id="KW-0068">Autocatalytic cleavage</keyword>
<dbReference type="InterPro" id="IPR042284">
    <property type="entry name" value="AdoMetDC_N"/>
</dbReference>
<comment type="catalytic activity">
    <reaction evidence="15">
        <text>S-adenosyl-L-methionine + H(+) = S-adenosyl 3-(methylsulfanyl)propylamine + CO2</text>
        <dbReference type="Rhea" id="RHEA:15981"/>
        <dbReference type="ChEBI" id="CHEBI:15378"/>
        <dbReference type="ChEBI" id="CHEBI:16526"/>
        <dbReference type="ChEBI" id="CHEBI:57443"/>
        <dbReference type="ChEBI" id="CHEBI:59789"/>
        <dbReference type="EC" id="4.1.1.50"/>
    </reaction>
</comment>
<organism evidence="18">
    <name type="scientific">marine metagenome</name>
    <dbReference type="NCBI Taxonomy" id="408172"/>
    <lineage>
        <taxon>unclassified sequences</taxon>
        <taxon>metagenomes</taxon>
        <taxon>ecological metagenomes</taxon>
    </lineage>
</organism>
<name>A0A382LWQ9_9ZZZZ</name>
<reference evidence="18" key="1">
    <citation type="submission" date="2018-05" db="EMBL/GenBank/DDBJ databases">
        <authorList>
            <person name="Lanie J.A."/>
            <person name="Ng W.-L."/>
            <person name="Kazmierczak K.M."/>
            <person name="Andrzejewski T.M."/>
            <person name="Davidsen T.M."/>
            <person name="Wayne K.J."/>
            <person name="Tettelin H."/>
            <person name="Glass J.I."/>
            <person name="Rusch D."/>
            <person name="Podicherti R."/>
            <person name="Tsui H.-C.T."/>
            <person name="Winkler M.E."/>
        </authorList>
    </citation>
    <scope>NUCLEOTIDE SEQUENCE</scope>
</reference>
<dbReference type="HAMAP" id="MF_00464">
    <property type="entry name" value="AdoMetDC_1"/>
    <property type="match status" value="1"/>
</dbReference>
<dbReference type="SUPFAM" id="SSF56276">
    <property type="entry name" value="S-adenosylmethionine decarboxylase"/>
    <property type="match status" value="1"/>
</dbReference>
<evidence type="ECO:0000256" key="3">
    <source>
        <dbReference type="ARBA" id="ARBA00011601"/>
    </source>
</evidence>
<evidence type="ECO:0000256" key="8">
    <source>
        <dbReference type="ARBA" id="ARBA00022813"/>
    </source>
</evidence>
<comment type="function">
    <text evidence="16">Catalyzes the decarboxylation of S-adenosylmethionine to S-adenosylmethioninamine (dcAdoMet), the propylamine donor required for the synthesis of the polyamines spermine and spermidine from the diamine putrescine.</text>
</comment>
<dbReference type="InterPro" id="IPR017716">
    <property type="entry name" value="S-AdoMet_deCOase_pro-enz"/>
</dbReference>
<evidence type="ECO:0000256" key="14">
    <source>
        <dbReference type="ARBA" id="ARBA00023317"/>
    </source>
</evidence>
<protein>
    <recommendedName>
        <fullName evidence="5">S-adenosylmethionine decarboxylase proenzyme</fullName>
        <ecNumber evidence="4">4.1.1.50</ecNumber>
    </recommendedName>
</protein>
<evidence type="ECO:0000256" key="16">
    <source>
        <dbReference type="ARBA" id="ARBA00056215"/>
    </source>
</evidence>
<sequence>MNALGKHLLLELRDCNREILNDLPYLRNTLLTAADRVGATVIGQSFHQFSPHGVTGVIAIAESHLCIHTWPEYGYAAVDIFTCGEGFNPQDAVPLVVDSLESQNHSVTEVDRGILPELAGITLSQS</sequence>
<dbReference type="AlphaFoldDB" id="A0A382LWQ9"/>
<evidence type="ECO:0000256" key="4">
    <source>
        <dbReference type="ARBA" id="ARBA00012357"/>
    </source>
</evidence>
<dbReference type="EC" id="4.1.1.50" evidence="4"/>
<evidence type="ECO:0000256" key="9">
    <source>
        <dbReference type="ARBA" id="ARBA00023066"/>
    </source>
</evidence>
<dbReference type="Gene3D" id="3.30.160.750">
    <property type="match status" value="1"/>
</dbReference>
<dbReference type="GO" id="GO:0004014">
    <property type="term" value="F:adenosylmethionine decarboxylase activity"/>
    <property type="evidence" value="ECO:0007669"/>
    <property type="project" value="UniProtKB-EC"/>
</dbReference>
<evidence type="ECO:0000256" key="17">
    <source>
        <dbReference type="ARBA" id="ARBA00061583"/>
    </source>
</evidence>
<dbReference type="InterPro" id="IPR016067">
    <property type="entry name" value="S-AdoMet_deCO2ase_core"/>
</dbReference>
<evidence type="ECO:0000256" key="1">
    <source>
        <dbReference type="ARBA" id="ARBA00001928"/>
    </source>
</evidence>
<evidence type="ECO:0000256" key="11">
    <source>
        <dbReference type="ARBA" id="ARBA00023145"/>
    </source>
</evidence>
<evidence type="ECO:0000256" key="15">
    <source>
        <dbReference type="ARBA" id="ARBA00048112"/>
    </source>
</evidence>
<evidence type="ECO:0000256" key="12">
    <source>
        <dbReference type="ARBA" id="ARBA00023239"/>
    </source>
</evidence>
<dbReference type="NCBIfam" id="TIGR03330">
    <property type="entry name" value="SAM_DCase_Bsu"/>
    <property type="match status" value="1"/>
</dbReference>
<dbReference type="PANTHER" id="PTHR33866:SF2">
    <property type="entry name" value="S-ADENOSYLMETHIONINE DECARBOXYLASE PROENZYME"/>
    <property type="match status" value="1"/>
</dbReference>
<keyword evidence="11" id="KW-0865">Zymogen</keyword>
<dbReference type="Gene3D" id="3.30.360.110">
    <property type="entry name" value="S-adenosylmethionine decarboxylase domain"/>
    <property type="match status" value="1"/>
</dbReference>
<dbReference type="InterPro" id="IPR042286">
    <property type="entry name" value="AdoMetDC_C"/>
</dbReference>
<proteinExistence type="inferred from homology"/>
<evidence type="ECO:0000256" key="13">
    <source>
        <dbReference type="ARBA" id="ARBA00023270"/>
    </source>
</evidence>
<keyword evidence="12" id="KW-0456">Lyase</keyword>
<comment type="subunit">
    <text evidence="3">Heterotetramer of two alpha and two beta chains arranged as a dimer of alpha/beta heterodimers.</text>
</comment>
<dbReference type="EMBL" id="UINC01089045">
    <property type="protein sequence ID" value="SVC39797.1"/>
    <property type="molecule type" value="Genomic_DNA"/>
</dbReference>
<gene>
    <name evidence="18" type="ORF">METZ01_LOCUS292651</name>
</gene>
<dbReference type="Pfam" id="PF02675">
    <property type="entry name" value="AdoMet_dc"/>
    <property type="match status" value="1"/>
</dbReference>
<keyword evidence="14" id="KW-0670">Pyruvate</keyword>
<evidence type="ECO:0000256" key="10">
    <source>
        <dbReference type="ARBA" id="ARBA00023115"/>
    </source>
</evidence>
<keyword evidence="13" id="KW-0704">Schiff base</keyword>
<dbReference type="GO" id="GO:0008295">
    <property type="term" value="P:spermidine biosynthetic process"/>
    <property type="evidence" value="ECO:0007669"/>
    <property type="project" value="UniProtKB-KW"/>
</dbReference>
<dbReference type="FunFam" id="3.30.360.110:FF:000001">
    <property type="entry name" value="S-adenosylmethionine decarboxylase proenzyme"/>
    <property type="match status" value="1"/>
</dbReference>
<keyword evidence="7" id="KW-0210">Decarboxylase</keyword>
<dbReference type="GO" id="GO:0005829">
    <property type="term" value="C:cytosol"/>
    <property type="evidence" value="ECO:0007669"/>
    <property type="project" value="TreeGrafter"/>
</dbReference>
<comment type="pathway">
    <text evidence="2">Amine and polyamine biosynthesis; S-adenosylmethioninamine biosynthesis; S-adenosylmethioninamine from S-adenosyl-L-methionine: step 1/1.</text>
</comment>
<evidence type="ECO:0000256" key="5">
    <source>
        <dbReference type="ARBA" id="ARBA00020217"/>
    </source>
</evidence>
<evidence type="ECO:0000256" key="2">
    <source>
        <dbReference type="ARBA" id="ARBA00004911"/>
    </source>
</evidence>
<evidence type="ECO:0000313" key="18">
    <source>
        <dbReference type="EMBL" id="SVC39797.1"/>
    </source>
</evidence>
<comment type="cofactor">
    <cofactor evidence="1">
        <name>pyruvate</name>
        <dbReference type="ChEBI" id="CHEBI:15361"/>
    </cofactor>
</comment>
<comment type="similarity">
    <text evidence="17">Belongs to the prokaryotic AdoMetDC family. Type 1 subfamily.</text>
</comment>
<evidence type="ECO:0000256" key="6">
    <source>
        <dbReference type="ARBA" id="ARBA00022691"/>
    </source>
</evidence>
<keyword evidence="6" id="KW-0949">S-adenosyl-L-methionine</keyword>
<keyword evidence="9" id="KW-0745">Spermidine biosynthesis</keyword>
<keyword evidence="10" id="KW-0620">Polyamine biosynthesis</keyword>
<accession>A0A382LWQ9</accession>
<dbReference type="PANTHER" id="PTHR33866">
    <property type="entry name" value="S-ADENOSYLMETHIONINE DECARBOXYLASE PROENZYME"/>
    <property type="match status" value="1"/>
</dbReference>